<comment type="cofactor">
    <cofactor evidence="1">
        <name>[4Fe-4S] cluster</name>
        <dbReference type="ChEBI" id="CHEBI:49883"/>
    </cofactor>
</comment>
<dbReference type="NCBIfam" id="TIGR04085">
    <property type="entry name" value="rSAM_more_4Fe4S"/>
    <property type="match status" value="1"/>
</dbReference>
<dbReference type="InterPro" id="IPR007197">
    <property type="entry name" value="rSAM"/>
</dbReference>
<evidence type="ECO:0000256" key="2">
    <source>
        <dbReference type="ARBA" id="ARBA00022485"/>
    </source>
</evidence>
<evidence type="ECO:0000259" key="7">
    <source>
        <dbReference type="PROSITE" id="PS51918"/>
    </source>
</evidence>
<dbReference type="InterPro" id="IPR058240">
    <property type="entry name" value="rSAM_sf"/>
</dbReference>
<feature type="domain" description="Radical SAM core" evidence="7">
    <location>
        <begin position="32"/>
        <end position="247"/>
    </location>
</feature>
<sequence>MIPISVMVTGVGTTSFRVKGRFGVDKPSDFSAPFRPIVSWNITRRCNLKCVHCYIDAGLAEPGELNTKEALDVVDQMAEVGVPLILFTGGEPLTRPDFFEIAEYAKDRGIKLVLSTNGTLITPEVARRLREVGVVYVGVSLDSISADFHDKFRGVTGSFAAALAGIKNALNAGLDVGLRFVVTAKNIHEVGQYIDFAASLGVRRITFYHLSAAGRAQRLSEDWWYTPQQYKQFIETLISKAREYAGRIEIETTLAPFDGIYIALTVGGGDVKYLEFVESTGGCGRKIISIYPNGDVYPCQFIDFYRLGNVREKRLKEILKPERLAPFVETDKFLRGTKCSACQFKKFCKGGDRARAYYLTGDMFGDDPLCPIPSIFNNATQSGN</sequence>
<dbReference type="GO" id="GO:0051539">
    <property type="term" value="F:4 iron, 4 sulfur cluster binding"/>
    <property type="evidence" value="ECO:0007669"/>
    <property type="project" value="UniProtKB-KW"/>
</dbReference>
<dbReference type="Gene3D" id="3.20.20.70">
    <property type="entry name" value="Aldolase class I"/>
    <property type="match status" value="1"/>
</dbReference>
<dbReference type="GeneID" id="1465098"/>
<gene>
    <name evidence="8" type="ORF">HA333_02180</name>
</gene>
<keyword evidence="6" id="KW-0411">Iron-sulfur</keyword>
<comment type="caution">
    <text evidence="8">The sequence shown here is derived from an EMBL/GenBank/DDBJ whole genome shotgun (WGS) entry which is preliminary data.</text>
</comment>
<dbReference type="PIRSF" id="PIRSF037420">
    <property type="entry name" value="PQQ_syn_pqqE"/>
    <property type="match status" value="1"/>
</dbReference>
<proteinExistence type="predicted"/>
<dbReference type="SFLD" id="SFLDS00029">
    <property type="entry name" value="Radical_SAM"/>
    <property type="match status" value="2"/>
</dbReference>
<dbReference type="SFLD" id="SFLDG01387">
    <property type="entry name" value="BtrN-like_SPASM_domain_contain"/>
    <property type="match status" value="1"/>
</dbReference>
<dbReference type="Proteomes" id="UP000651120">
    <property type="component" value="Unassembled WGS sequence"/>
</dbReference>
<evidence type="ECO:0000256" key="5">
    <source>
        <dbReference type="ARBA" id="ARBA00023004"/>
    </source>
</evidence>
<dbReference type="AlphaFoldDB" id="A0A832SQY7"/>
<evidence type="ECO:0000256" key="3">
    <source>
        <dbReference type="ARBA" id="ARBA00022691"/>
    </source>
</evidence>
<protein>
    <submittedName>
        <fullName evidence="8">Radical SAM protein</fullName>
    </submittedName>
</protein>
<dbReference type="PANTHER" id="PTHR11228">
    <property type="entry name" value="RADICAL SAM DOMAIN PROTEIN"/>
    <property type="match status" value="1"/>
</dbReference>
<dbReference type="RefSeq" id="WP_011007346.1">
    <property type="nucleotide sequence ID" value="NZ_DAIOPL010000025.1"/>
</dbReference>
<evidence type="ECO:0000256" key="6">
    <source>
        <dbReference type="ARBA" id="ARBA00023014"/>
    </source>
</evidence>
<organism evidence="8 9">
    <name type="scientific">Pyrobaculum aerophilum</name>
    <dbReference type="NCBI Taxonomy" id="13773"/>
    <lineage>
        <taxon>Archaea</taxon>
        <taxon>Thermoproteota</taxon>
        <taxon>Thermoprotei</taxon>
        <taxon>Thermoproteales</taxon>
        <taxon>Thermoproteaceae</taxon>
        <taxon>Pyrobaculum</taxon>
    </lineage>
</organism>
<dbReference type="InterPro" id="IPR017200">
    <property type="entry name" value="PqqE-like"/>
</dbReference>
<dbReference type="PROSITE" id="PS51918">
    <property type="entry name" value="RADICAL_SAM"/>
    <property type="match status" value="1"/>
</dbReference>
<dbReference type="GO" id="GO:0046872">
    <property type="term" value="F:metal ion binding"/>
    <property type="evidence" value="ECO:0007669"/>
    <property type="project" value="UniProtKB-KW"/>
</dbReference>
<dbReference type="SMART" id="SM00729">
    <property type="entry name" value="Elp3"/>
    <property type="match status" value="1"/>
</dbReference>
<dbReference type="GO" id="GO:0003824">
    <property type="term" value="F:catalytic activity"/>
    <property type="evidence" value="ECO:0007669"/>
    <property type="project" value="InterPro"/>
</dbReference>
<dbReference type="InterPro" id="IPR023885">
    <property type="entry name" value="4Fe4S-binding_SPASM_dom"/>
</dbReference>
<dbReference type="EMBL" id="DUJP01000010">
    <property type="protein sequence ID" value="HII46296.1"/>
    <property type="molecule type" value="Genomic_DNA"/>
</dbReference>
<dbReference type="CDD" id="cd21123">
    <property type="entry name" value="SPASM_MftC-like"/>
    <property type="match status" value="1"/>
</dbReference>
<evidence type="ECO:0000313" key="9">
    <source>
        <dbReference type="Proteomes" id="UP000651120"/>
    </source>
</evidence>
<dbReference type="PANTHER" id="PTHR11228:SF7">
    <property type="entry name" value="PQQA PEPTIDE CYCLASE"/>
    <property type="match status" value="1"/>
</dbReference>
<keyword evidence="3" id="KW-0949">S-adenosyl-L-methionine</keyword>
<name>A0A832SQY7_9CREN</name>
<keyword evidence="4" id="KW-0479">Metal-binding</keyword>
<dbReference type="GO" id="GO:0006783">
    <property type="term" value="P:heme biosynthetic process"/>
    <property type="evidence" value="ECO:0007669"/>
    <property type="project" value="TreeGrafter"/>
</dbReference>
<reference evidence="8" key="1">
    <citation type="journal article" date="2020" name="bioRxiv">
        <title>A rank-normalized archaeal taxonomy based on genome phylogeny resolves widespread incomplete and uneven classifications.</title>
        <authorList>
            <person name="Rinke C."/>
            <person name="Chuvochina M."/>
            <person name="Mussig A.J."/>
            <person name="Chaumeil P.-A."/>
            <person name="Waite D.W."/>
            <person name="Whitman W.B."/>
            <person name="Parks D.H."/>
            <person name="Hugenholtz P."/>
        </authorList>
    </citation>
    <scope>NUCLEOTIDE SEQUENCE</scope>
    <source>
        <strain evidence="8">UBA8839</strain>
    </source>
</reference>
<dbReference type="CDD" id="cd01335">
    <property type="entry name" value="Radical_SAM"/>
    <property type="match status" value="1"/>
</dbReference>
<evidence type="ECO:0000313" key="8">
    <source>
        <dbReference type="EMBL" id="HII46296.1"/>
    </source>
</evidence>
<dbReference type="OMA" id="YHLVYAG"/>
<dbReference type="InterPro" id="IPR034391">
    <property type="entry name" value="AdoMet-like_SPASM_containing"/>
</dbReference>
<keyword evidence="5" id="KW-0408">Iron</keyword>
<dbReference type="SFLD" id="SFLDG01386">
    <property type="entry name" value="main_SPASM_domain-containing"/>
    <property type="match status" value="1"/>
</dbReference>
<dbReference type="SUPFAM" id="SSF102114">
    <property type="entry name" value="Radical SAM enzymes"/>
    <property type="match status" value="1"/>
</dbReference>
<evidence type="ECO:0000256" key="1">
    <source>
        <dbReference type="ARBA" id="ARBA00001966"/>
    </source>
</evidence>
<dbReference type="Pfam" id="PF13186">
    <property type="entry name" value="SPASM"/>
    <property type="match status" value="1"/>
</dbReference>
<keyword evidence="2" id="KW-0004">4Fe-4S</keyword>
<dbReference type="Pfam" id="PF04055">
    <property type="entry name" value="Radical_SAM"/>
    <property type="match status" value="1"/>
</dbReference>
<dbReference type="FunFam" id="3.20.20.70:FF:000325">
    <property type="entry name" value="Radical SAM domain protein"/>
    <property type="match status" value="1"/>
</dbReference>
<dbReference type="InterPro" id="IPR013785">
    <property type="entry name" value="Aldolase_TIM"/>
</dbReference>
<accession>A0A832SQY7</accession>
<evidence type="ECO:0000256" key="4">
    <source>
        <dbReference type="ARBA" id="ARBA00022723"/>
    </source>
</evidence>
<dbReference type="InterPro" id="IPR006638">
    <property type="entry name" value="Elp3/MiaA/NifB-like_rSAM"/>
</dbReference>
<dbReference type="InterPro" id="IPR050377">
    <property type="entry name" value="Radical_SAM_PqqE_MftC-like"/>
</dbReference>
<dbReference type="SFLD" id="SFLDG01067">
    <property type="entry name" value="SPASM/twitch_domain_containing"/>
    <property type="match status" value="2"/>
</dbReference>